<keyword evidence="2 7" id="KW-0812">Transmembrane</keyword>
<keyword evidence="6 7" id="KW-0961">Cell wall biogenesis/degradation</keyword>
<comment type="caution">
    <text evidence="8">The sequence shown here is derived from an EMBL/GenBank/DDBJ whole genome shotgun (WGS) entry which is preliminary data.</text>
</comment>
<dbReference type="CDD" id="cd08010">
    <property type="entry name" value="MltG_like"/>
    <property type="match status" value="1"/>
</dbReference>
<comment type="catalytic activity">
    <reaction evidence="7">
        <text>a peptidoglycan chain = a peptidoglycan chain with N-acetyl-1,6-anhydromuramyl-[peptide] at the reducing end + a peptidoglycan chain with N-acetylglucosamine at the non-reducing end.</text>
        <dbReference type="EC" id="4.2.2.29"/>
    </reaction>
</comment>
<dbReference type="GO" id="GO:0009252">
    <property type="term" value="P:peptidoglycan biosynthetic process"/>
    <property type="evidence" value="ECO:0007669"/>
    <property type="project" value="UniProtKB-UniRule"/>
</dbReference>
<evidence type="ECO:0000256" key="3">
    <source>
        <dbReference type="ARBA" id="ARBA00022989"/>
    </source>
</evidence>
<proteinExistence type="inferred from homology"/>
<dbReference type="PANTHER" id="PTHR30518">
    <property type="entry name" value="ENDOLYTIC MUREIN TRANSGLYCOSYLASE"/>
    <property type="match status" value="1"/>
</dbReference>
<sequence>MKKKNNGFKYFLIVLFTVFVLIFIDQRITNVFISSQREKVVINIKKGESLSTIAEMLEDSGVIENREVFKFFAKISKIEGKLQAGRYELYKNSNEYQVLDKIHKGRVILKPVTIPEGLTYKQIASKIKKNADIDSVLFVRLCENAEILKEFKIPSKNAEGFLFPETYYISDETDEEDIVRMMLEKFSEKLPDSMFAPNEFKFSKYQYIILASIIEKEAKLNEEKPLIAGVYYNRLKKGMLLQCCATVFYALNKVGGKLTYRDLEFSSPYNTYKNPGLPPTPICSPSISSVMSVLKPLQSKYLFYVSNGDGTHTFTANYKEHIKAQKK</sequence>
<dbReference type="Gene3D" id="3.30.1490.480">
    <property type="entry name" value="Endolytic murein transglycosylase"/>
    <property type="match status" value="1"/>
</dbReference>
<evidence type="ECO:0000256" key="4">
    <source>
        <dbReference type="ARBA" id="ARBA00023136"/>
    </source>
</evidence>
<feature type="transmembrane region" description="Helical" evidence="7">
    <location>
        <begin position="7"/>
        <end position="24"/>
    </location>
</feature>
<name>A0A350HB62_UNCW3</name>
<dbReference type="GO" id="GO:0005886">
    <property type="term" value="C:plasma membrane"/>
    <property type="evidence" value="ECO:0007669"/>
    <property type="project" value="UniProtKB-SubCell"/>
</dbReference>
<dbReference type="HAMAP" id="MF_02065">
    <property type="entry name" value="MltG"/>
    <property type="match status" value="1"/>
</dbReference>
<dbReference type="EMBL" id="DMZY01000185">
    <property type="protein sequence ID" value="HAV92778.1"/>
    <property type="molecule type" value="Genomic_DNA"/>
</dbReference>
<gene>
    <name evidence="7 8" type="primary">mltG</name>
    <name evidence="8" type="ORF">DCW38_06320</name>
</gene>
<reference evidence="8 9" key="1">
    <citation type="journal article" date="2018" name="Nat. Biotechnol.">
        <title>A standardized bacterial taxonomy based on genome phylogeny substantially revises the tree of life.</title>
        <authorList>
            <person name="Parks D.H."/>
            <person name="Chuvochina M."/>
            <person name="Waite D.W."/>
            <person name="Rinke C."/>
            <person name="Skarshewski A."/>
            <person name="Chaumeil P.A."/>
            <person name="Hugenholtz P."/>
        </authorList>
    </citation>
    <scope>NUCLEOTIDE SEQUENCE [LARGE SCALE GENOMIC DNA]</scope>
    <source>
        <strain evidence="8">UBA9956</strain>
    </source>
</reference>
<keyword evidence="4 7" id="KW-0472">Membrane</keyword>
<keyword evidence="5 7" id="KW-0456">Lyase</keyword>
<dbReference type="PANTHER" id="PTHR30518:SF2">
    <property type="entry name" value="ENDOLYTIC MUREIN TRANSGLYCOSYLASE"/>
    <property type="match status" value="1"/>
</dbReference>
<evidence type="ECO:0000256" key="5">
    <source>
        <dbReference type="ARBA" id="ARBA00023239"/>
    </source>
</evidence>
<comment type="similarity">
    <text evidence="7">Belongs to the transglycosylase MltG family.</text>
</comment>
<dbReference type="GO" id="GO:0071555">
    <property type="term" value="P:cell wall organization"/>
    <property type="evidence" value="ECO:0007669"/>
    <property type="project" value="UniProtKB-KW"/>
</dbReference>
<dbReference type="Proteomes" id="UP000264062">
    <property type="component" value="Unassembled WGS sequence"/>
</dbReference>
<feature type="site" description="Important for catalytic activity" evidence="7">
    <location>
        <position position="217"/>
    </location>
</feature>
<dbReference type="Pfam" id="PF02618">
    <property type="entry name" value="YceG"/>
    <property type="match status" value="1"/>
</dbReference>
<dbReference type="Gene3D" id="3.30.160.60">
    <property type="entry name" value="Classic Zinc Finger"/>
    <property type="match status" value="1"/>
</dbReference>
<keyword evidence="3 7" id="KW-1133">Transmembrane helix</keyword>
<dbReference type="InterPro" id="IPR003770">
    <property type="entry name" value="MLTG-like"/>
</dbReference>
<evidence type="ECO:0000313" key="9">
    <source>
        <dbReference type="Proteomes" id="UP000264062"/>
    </source>
</evidence>
<comment type="subcellular location">
    <subcellularLocation>
        <location evidence="7">Cell membrane</location>
        <topology evidence="7">Single-pass membrane protein</topology>
    </subcellularLocation>
</comment>
<organism evidence="8 9">
    <name type="scientific">candidate division WOR-3 bacterium</name>
    <dbReference type="NCBI Taxonomy" id="2052148"/>
    <lineage>
        <taxon>Bacteria</taxon>
        <taxon>Bacteria division WOR-3</taxon>
    </lineage>
</organism>
<protein>
    <recommendedName>
        <fullName evidence="7">Endolytic murein transglycosylase</fullName>
        <ecNumber evidence="7">4.2.2.29</ecNumber>
    </recommendedName>
    <alternativeName>
        <fullName evidence="7">Peptidoglycan lytic transglycosylase</fullName>
    </alternativeName>
    <alternativeName>
        <fullName evidence="7">Peptidoglycan polymerization terminase</fullName>
    </alternativeName>
</protein>
<comment type="function">
    <text evidence="7">Functions as a peptidoglycan terminase that cleaves nascent peptidoglycan strands endolytically to terminate their elongation.</text>
</comment>
<evidence type="ECO:0000256" key="6">
    <source>
        <dbReference type="ARBA" id="ARBA00023316"/>
    </source>
</evidence>
<dbReference type="AlphaFoldDB" id="A0A350HB62"/>
<evidence type="ECO:0000256" key="2">
    <source>
        <dbReference type="ARBA" id="ARBA00022692"/>
    </source>
</evidence>
<accession>A0A350HB62</accession>
<evidence type="ECO:0000313" key="8">
    <source>
        <dbReference type="EMBL" id="HAV92778.1"/>
    </source>
</evidence>
<evidence type="ECO:0000256" key="1">
    <source>
        <dbReference type="ARBA" id="ARBA00022475"/>
    </source>
</evidence>
<dbReference type="EC" id="4.2.2.29" evidence="7"/>
<dbReference type="NCBIfam" id="TIGR00247">
    <property type="entry name" value="endolytic transglycosylase MltG"/>
    <property type="match status" value="1"/>
</dbReference>
<evidence type="ECO:0000256" key="7">
    <source>
        <dbReference type="HAMAP-Rule" id="MF_02065"/>
    </source>
</evidence>
<keyword evidence="1 7" id="KW-1003">Cell membrane</keyword>
<dbReference type="GO" id="GO:0008932">
    <property type="term" value="F:lytic endotransglycosylase activity"/>
    <property type="evidence" value="ECO:0007669"/>
    <property type="project" value="UniProtKB-UniRule"/>
</dbReference>